<dbReference type="Proteomes" id="UP001378960">
    <property type="component" value="Unassembled WGS sequence"/>
</dbReference>
<dbReference type="InterPro" id="IPR011989">
    <property type="entry name" value="ARM-like"/>
</dbReference>
<dbReference type="PANTHER" id="PTHR10997:SF7">
    <property type="entry name" value="IMPORTIN-11"/>
    <property type="match status" value="1"/>
</dbReference>
<dbReference type="SUPFAM" id="SSF48371">
    <property type="entry name" value="ARM repeat"/>
    <property type="match status" value="1"/>
</dbReference>
<dbReference type="InterPro" id="IPR058669">
    <property type="entry name" value="TPR_IPO7/11-like"/>
</dbReference>
<evidence type="ECO:0000256" key="2">
    <source>
        <dbReference type="ARBA" id="ARBA00007991"/>
    </source>
</evidence>
<accession>A0AAV5R4J5</accession>
<evidence type="ECO:0000256" key="3">
    <source>
        <dbReference type="ARBA" id="ARBA00022448"/>
    </source>
</evidence>
<dbReference type="InterPro" id="IPR001494">
    <property type="entry name" value="Importin-beta_N"/>
</dbReference>
<dbReference type="Gene3D" id="1.25.10.10">
    <property type="entry name" value="Leucine-rich Repeat Variant"/>
    <property type="match status" value="1"/>
</dbReference>
<sequence length="1002" mass="115368">MDLDQVLQCVTTAALPQRGAEQTAAENQLKLWESEKGFYYNLQTIYITSSLPLQTRWLAVILLKNGVEKYWRPTRINAITKEEKNAMRRRVFDVLQEPNNQLAAQNAHLISRMARFDFPNEWPTLIEDIISIMEHSESSPDFMIIMNNLMTILNQIIKMLATVRIGKTRIVMQSKIPTLFPHLVKFYKLFFDKWCGDGINNNNDQAIMQVGYMFLKVIRRILVDGYAHMHREPSIQDFMELTLQHLQKLLVIHESNDNNGNENLEKYIKCYIKMYFNLSSETITSFTLLSSCQNIMMTILSILQQKKFSIYNINETEDDFESKSEFWEKIGIMSIKIMINVTSFTFEENKRTQIVKQKSDFNEIQTSKDNLKNTFFTVNLIENITTLLFDHYLKLRPVDLSEWTTNSTEWFEDDVFYNWEFHIRKCAEVFFEEFSKYFPTLIAPFILNKLNLINNVGLDSITQDSILCIFQISSDFLKTQCDFNQLLIDCFLPLAFSGDWVLKRRVCLIIEDWDSVKLTTLVRSEIYKYIVNKLLTDSSMNTVVKLTGMRTLNQLLDDWGFEKQEFVPFLETTLQQYLQLVREHDYCKYVLKQLPTILERCRGIINKTILTEIIKYMATLWDETDPEFAYHRGLMLRVIKESILALDGEGQELHSMIVPIIMLCCDTKSELYITLSEDGLDLWAALVRIIKNKDELSYGLASPQMMEILVHSLINLTEILPSVLSLIRSYILISTEIIDGSIGEKLLEVIAQYLPTMRDDAIVLTSSILDFSIMQQDNLVLENIARSGLLNVMAKYIGCASESRYCEMKISIPLLRIMILRPDLLLQSVSSFELYLLLKQLRIQCSSLSHDPANRKLHVLGILSLMRPEFLNSNNSSLPGDDIEVSVILEEVGDQGISYVLSSFANPFITLALELTGDIIEDQNGDLPAYSKMYEGEIGLEEDENCMESLRIKAISNGDGNIVRRANLIQHVLISGSAIGNAGMLTPVQIEELQSLQNKSSS</sequence>
<keyword evidence="4" id="KW-0539">Nucleus</keyword>
<dbReference type="PANTHER" id="PTHR10997">
    <property type="entry name" value="IMPORTIN-7, 8, 11"/>
    <property type="match status" value="1"/>
</dbReference>
<protein>
    <submittedName>
        <fullName evidence="6">Kap120 protein</fullName>
    </submittedName>
</protein>
<evidence type="ECO:0000259" key="5">
    <source>
        <dbReference type="PROSITE" id="PS50166"/>
    </source>
</evidence>
<evidence type="ECO:0000256" key="1">
    <source>
        <dbReference type="ARBA" id="ARBA00004123"/>
    </source>
</evidence>
<dbReference type="GO" id="GO:0005829">
    <property type="term" value="C:cytosol"/>
    <property type="evidence" value="ECO:0007669"/>
    <property type="project" value="TreeGrafter"/>
</dbReference>
<dbReference type="EMBL" id="BTGB01000003">
    <property type="protein sequence ID" value="GMM46479.1"/>
    <property type="molecule type" value="Genomic_DNA"/>
</dbReference>
<name>A0AAV5R4J5_PICKL</name>
<organism evidence="6 7">
    <name type="scientific">Pichia kluyveri</name>
    <name type="common">Yeast</name>
    <dbReference type="NCBI Taxonomy" id="36015"/>
    <lineage>
        <taxon>Eukaryota</taxon>
        <taxon>Fungi</taxon>
        <taxon>Dikarya</taxon>
        <taxon>Ascomycota</taxon>
        <taxon>Saccharomycotina</taxon>
        <taxon>Pichiomycetes</taxon>
        <taxon>Pichiales</taxon>
        <taxon>Pichiaceae</taxon>
        <taxon>Pichia</taxon>
    </lineage>
</organism>
<keyword evidence="7" id="KW-1185">Reference proteome</keyword>
<keyword evidence="3" id="KW-0813">Transport</keyword>
<evidence type="ECO:0000256" key="4">
    <source>
        <dbReference type="ARBA" id="ARBA00023242"/>
    </source>
</evidence>
<gene>
    <name evidence="6" type="ORF">DAPK24_030540</name>
</gene>
<dbReference type="SMART" id="SM00913">
    <property type="entry name" value="IBN_N"/>
    <property type="match status" value="1"/>
</dbReference>
<reference evidence="6 7" key="1">
    <citation type="journal article" date="2023" name="Elife">
        <title>Identification of key yeast species and microbe-microbe interactions impacting larval growth of Drosophila in the wild.</title>
        <authorList>
            <person name="Mure A."/>
            <person name="Sugiura Y."/>
            <person name="Maeda R."/>
            <person name="Honda K."/>
            <person name="Sakurai N."/>
            <person name="Takahashi Y."/>
            <person name="Watada M."/>
            <person name="Katoh T."/>
            <person name="Gotoh A."/>
            <person name="Gotoh Y."/>
            <person name="Taniguchi I."/>
            <person name="Nakamura K."/>
            <person name="Hayashi T."/>
            <person name="Katayama T."/>
            <person name="Uemura T."/>
            <person name="Hattori Y."/>
        </authorList>
    </citation>
    <scope>NUCLEOTIDE SEQUENCE [LARGE SCALE GENOMIC DNA]</scope>
    <source>
        <strain evidence="6 7">PK-24</strain>
    </source>
</reference>
<evidence type="ECO:0000313" key="7">
    <source>
        <dbReference type="Proteomes" id="UP001378960"/>
    </source>
</evidence>
<proteinExistence type="inferred from homology"/>
<dbReference type="GO" id="GO:0005635">
    <property type="term" value="C:nuclear envelope"/>
    <property type="evidence" value="ECO:0007669"/>
    <property type="project" value="TreeGrafter"/>
</dbReference>
<dbReference type="Pfam" id="PF25758">
    <property type="entry name" value="TPR_IPO11"/>
    <property type="match status" value="1"/>
</dbReference>
<evidence type="ECO:0000313" key="6">
    <source>
        <dbReference type="EMBL" id="GMM46479.1"/>
    </source>
</evidence>
<dbReference type="InterPro" id="IPR016024">
    <property type="entry name" value="ARM-type_fold"/>
</dbReference>
<dbReference type="Pfam" id="PF03810">
    <property type="entry name" value="IBN_N"/>
    <property type="match status" value="1"/>
</dbReference>
<comment type="caution">
    <text evidence="6">The sequence shown here is derived from an EMBL/GenBank/DDBJ whole genome shotgun (WGS) entry which is preliminary data.</text>
</comment>
<dbReference type="GO" id="GO:0006606">
    <property type="term" value="P:protein import into nucleus"/>
    <property type="evidence" value="ECO:0007669"/>
    <property type="project" value="TreeGrafter"/>
</dbReference>
<dbReference type="AlphaFoldDB" id="A0AAV5R4J5"/>
<comment type="subcellular location">
    <subcellularLocation>
        <location evidence="1">Nucleus</location>
    </subcellularLocation>
</comment>
<comment type="similarity">
    <text evidence="2">Belongs to the importin beta family.</text>
</comment>
<dbReference type="PROSITE" id="PS50166">
    <property type="entry name" value="IMPORTIN_B_NT"/>
    <property type="match status" value="1"/>
</dbReference>
<dbReference type="GO" id="GO:0031267">
    <property type="term" value="F:small GTPase binding"/>
    <property type="evidence" value="ECO:0007669"/>
    <property type="project" value="InterPro"/>
</dbReference>
<feature type="domain" description="Importin N-terminal" evidence="5">
    <location>
        <begin position="25"/>
        <end position="97"/>
    </location>
</feature>